<gene>
    <name evidence="2" type="ORF">EV688_11116</name>
</gene>
<dbReference type="AlphaFoldDB" id="A0A4R2KUP4"/>
<dbReference type="RefSeq" id="WP_117318885.1">
    <property type="nucleotide sequence ID" value="NZ_SLWX01000011.1"/>
</dbReference>
<comment type="caution">
    <text evidence="2">The sequence shown here is derived from an EMBL/GenBank/DDBJ whole genome shotgun (WGS) entry which is preliminary data.</text>
</comment>
<dbReference type="EMBL" id="SLWX01000011">
    <property type="protein sequence ID" value="TCO74859.1"/>
    <property type="molecule type" value="Genomic_DNA"/>
</dbReference>
<keyword evidence="3" id="KW-1185">Reference proteome</keyword>
<evidence type="ECO:0000313" key="3">
    <source>
        <dbReference type="Proteomes" id="UP000294980"/>
    </source>
</evidence>
<feature type="signal peptide" evidence="1">
    <location>
        <begin position="1"/>
        <end position="35"/>
    </location>
</feature>
<organism evidence="2 3">
    <name type="scientific">Chromatocurvus halotolerans</name>
    <dbReference type="NCBI Taxonomy" id="1132028"/>
    <lineage>
        <taxon>Bacteria</taxon>
        <taxon>Pseudomonadati</taxon>
        <taxon>Pseudomonadota</taxon>
        <taxon>Gammaproteobacteria</taxon>
        <taxon>Cellvibrionales</taxon>
        <taxon>Halieaceae</taxon>
        <taxon>Chromatocurvus</taxon>
    </lineage>
</organism>
<proteinExistence type="predicted"/>
<name>A0A4R2KUP4_9GAMM</name>
<accession>A0A4R2KUP4</accession>
<keyword evidence="1" id="KW-0732">Signal</keyword>
<feature type="chain" id="PRO_5020689012" evidence="1">
    <location>
        <begin position="36"/>
        <end position="416"/>
    </location>
</feature>
<dbReference type="OrthoDB" id="7156875at2"/>
<evidence type="ECO:0000256" key="1">
    <source>
        <dbReference type="SAM" id="SignalP"/>
    </source>
</evidence>
<sequence>MIPVSPACRVQRLRRRIVTAMLLMLCGIAVSSVRASCPALDDDAPSLRYSLEDVAAGRLPQSAALNRMRLQVGDERIDVAVVTDAARDELGDGWPVFQPQTRLMLVALDTGLPIWELMQSPHAAADGADTSDPRLTAALGAAAILRGADGLAQRLYVGDSASRVWRIDLPLLSTRWHAGSAQSGSQPAVSASPVTLLADLTPVGTAGAVQFRMAPDLVRSMDSEGTPFDGVLITSEGTVSEPSVSELSDELGNGLFFLRDYAVQTRDAEEASRGVITWPDLSLSQSQSASGVGAGWFAPFRNAAEVARSRPVTDGGRVFLVTASWAAGCDEPPLALTYVFNLSDGRPFEKTIPGSIAGVGPLSGPTVTGREIILPGLGIALPATADDGTRRFRSRFTAEGVFARVAYWRNLLLDAD</sequence>
<evidence type="ECO:0000313" key="2">
    <source>
        <dbReference type="EMBL" id="TCO74859.1"/>
    </source>
</evidence>
<dbReference type="Proteomes" id="UP000294980">
    <property type="component" value="Unassembled WGS sequence"/>
</dbReference>
<reference evidence="2 3" key="1">
    <citation type="submission" date="2019-03" db="EMBL/GenBank/DDBJ databases">
        <title>Genomic Encyclopedia of Type Strains, Phase IV (KMG-IV): sequencing the most valuable type-strain genomes for metagenomic binning, comparative biology and taxonomic classification.</title>
        <authorList>
            <person name="Goeker M."/>
        </authorList>
    </citation>
    <scope>NUCLEOTIDE SEQUENCE [LARGE SCALE GENOMIC DNA]</scope>
    <source>
        <strain evidence="2 3">DSM 23344</strain>
    </source>
</reference>
<protein>
    <submittedName>
        <fullName evidence="2">Uncharacterized protein</fullName>
    </submittedName>
</protein>